<dbReference type="Proteomes" id="UP001178288">
    <property type="component" value="Chromosome"/>
</dbReference>
<keyword evidence="2" id="KW-1185">Reference proteome</keyword>
<proteinExistence type="predicted"/>
<gene>
    <name evidence="1" type="ORF">QNH39_18850</name>
</gene>
<dbReference type="AlphaFoldDB" id="A0AA95MJF0"/>
<name>A0AA95MJF0_9BACI</name>
<evidence type="ECO:0000313" key="2">
    <source>
        <dbReference type="Proteomes" id="UP001178288"/>
    </source>
</evidence>
<protein>
    <submittedName>
        <fullName evidence="1">Uncharacterized protein</fullName>
    </submittedName>
</protein>
<sequence length="197" mass="22916">MDKNLVYRCLKLHFADMKNIAQISEQTGLRKNVVLAILKGIREPKVATDFFTDRKAGDFSRTYPLPEYNKLSLADYIALEQRYMSLIYSGKATVNDVKSYLIEDSIEPEQAEKMLKSLEAFCQEKRSEQLDVRLLELLDILSRPAKWRMTDAGLVTVYPIPVLDENYRVIAVEYQDKRGAFFLPDDLWERYSNKEAM</sequence>
<dbReference type="EMBL" id="CP126114">
    <property type="protein sequence ID" value="WHY84695.1"/>
    <property type="molecule type" value="Genomic_DNA"/>
</dbReference>
<accession>A0AA95MJF0</accession>
<organism evidence="1 2">
    <name type="scientific">Neobacillus novalis</name>
    <dbReference type="NCBI Taxonomy" id="220687"/>
    <lineage>
        <taxon>Bacteria</taxon>
        <taxon>Bacillati</taxon>
        <taxon>Bacillota</taxon>
        <taxon>Bacilli</taxon>
        <taxon>Bacillales</taxon>
        <taxon>Bacillaceae</taxon>
        <taxon>Neobacillus</taxon>
    </lineage>
</organism>
<dbReference type="RefSeq" id="WP_066090012.1">
    <property type="nucleotide sequence ID" value="NZ_CP126114.1"/>
</dbReference>
<evidence type="ECO:0000313" key="1">
    <source>
        <dbReference type="EMBL" id="WHY84695.1"/>
    </source>
</evidence>
<dbReference type="KEGG" id="nnv:QNH39_18850"/>
<reference evidence="1" key="1">
    <citation type="submission" date="2023-05" db="EMBL/GenBank/DDBJ databases">
        <title>Comparative genomics of Bacillaceae isolates and their secondary metabolite potential.</title>
        <authorList>
            <person name="Song L."/>
            <person name="Nielsen L.J."/>
            <person name="Mohite O."/>
            <person name="Xu X."/>
            <person name="Weber T."/>
            <person name="Kovacs A.T."/>
        </authorList>
    </citation>
    <scope>NUCLEOTIDE SEQUENCE</scope>
    <source>
        <strain evidence="1">XLM17</strain>
    </source>
</reference>